<keyword evidence="1" id="KW-1133">Transmembrane helix</keyword>
<feature type="transmembrane region" description="Helical" evidence="1">
    <location>
        <begin position="93"/>
        <end position="114"/>
    </location>
</feature>
<keyword evidence="3" id="KW-1185">Reference proteome</keyword>
<dbReference type="AlphaFoldDB" id="A7BAW5"/>
<proteinExistence type="predicted"/>
<dbReference type="EMBL" id="AAYI02000004">
    <property type="protein sequence ID" value="EDN80339.1"/>
    <property type="molecule type" value="Genomic_DNA"/>
</dbReference>
<dbReference type="eggNOG" id="ENOG5032IJR">
    <property type="taxonomic scope" value="Bacteria"/>
</dbReference>
<organism evidence="2 3">
    <name type="scientific">Schaalia dentiphila ATCC 17982</name>
    <dbReference type="NCBI Taxonomy" id="411466"/>
    <lineage>
        <taxon>Bacteria</taxon>
        <taxon>Bacillati</taxon>
        <taxon>Actinomycetota</taxon>
        <taxon>Actinomycetes</taxon>
        <taxon>Actinomycetales</taxon>
        <taxon>Actinomycetaceae</taxon>
        <taxon>Schaalia</taxon>
        <taxon>Schaalia dentiphila</taxon>
    </lineage>
</organism>
<sequence>MGATTSQPPFLMPSPTRAARTNRFTNTLACGARFVLPRGDTHKENPMNQIVKAETAPTMSQATASASVLIALIVVLAGLGVFAALQVASVASVVFAIVIALTALIVSPALLSIAHTRA</sequence>
<dbReference type="HOGENOM" id="CLU_2204436_0_0_11"/>
<gene>
    <name evidence="2" type="ORF">ACTODO_00781</name>
</gene>
<feature type="transmembrane region" description="Helical" evidence="1">
    <location>
        <begin position="68"/>
        <end position="87"/>
    </location>
</feature>
<reference evidence="2" key="2">
    <citation type="submission" date="2015-05" db="EMBL/GenBank/DDBJ databases">
        <title>Draft genome sequence of Actinomyces odontolyticus (ATCC 17982).</title>
        <authorList>
            <person name="Sudarsanam P."/>
            <person name="Ley R."/>
            <person name="Guruge J."/>
            <person name="Turnbaugh P.J."/>
            <person name="Mahowald M."/>
            <person name="Liep D."/>
            <person name="Gordon J."/>
        </authorList>
    </citation>
    <scope>NUCLEOTIDE SEQUENCE</scope>
    <source>
        <strain evidence="2">ATCC 17982</strain>
    </source>
</reference>
<evidence type="ECO:0000313" key="3">
    <source>
        <dbReference type="Proteomes" id="UP000003553"/>
    </source>
</evidence>
<evidence type="ECO:0000256" key="1">
    <source>
        <dbReference type="SAM" id="Phobius"/>
    </source>
</evidence>
<evidence type="ECO:0000313" key="2">
    <source>
        <dbReference type="EMBL" id="EDN80339.1"/>
    </source>
</evidence>
<dbReference type="Proteomes" id="UP000003553">
    <property type="component" value="Unassembled WGS sequence"/>
</dbReference>
<accession>A7BAW5</accession>
<keyword evidence="1" id="KW-0472">Membrane</keyword>
<comment type="caution">
    <text evidence="2">The sequence shown here is derived from an EMBL/GenBank/DDBJ whole genome shotgun (WGS) entry which is preliminary data.</text>
</comment>
<name>A7BAW5_9ACTO</name>
<reference evidence="2" key="1">
    <citation type="submission" date="2007-04" db="EMBL/GenBank/DDBJ databases">
        <authorList>
            <person name="Fulton L."/>
            <person name="Clifton S."/>
            <person name="Fulton B."/>
            <person name="Xu J."/>
            <person name="Minx P."/>
            <person name="Pepin K.H."/>
            <person name="Johnson M."/>
            <person name="Thiruvilangam P."/>
            <person name="Bhonagiri V."/>
            <person name="Nash W.E."/>
            <person name="Mardis E.R."/>
            <person name="Wilson R.K."/>
        </authorList>
    </citation>
    <scope>NUCLEOTIDE SEQUENCE [LARGE SCALE GENOMIC DNA]</scope>
    <source>
        <strain evidence="2">ATCC 17982</strain>
    </source>
</reference>
<keyword evidence="1" id="KW-0812">Transmembrane</keyword>
<protein>
    <submittedName>
        <fullName evidence="2">Uncharacterized protein</fullName>
    </submittedName>
</protein>